<dbReference type="SUPFAM" id="SSF53150">
    <property type="entry name" value="DNA repair protein MutS, domain II"/>
    <property type="match status" value="1"/>
</dbReference>
<keyword evidence="6" id="KW-1185">Reference proteome</keyword>
<evidence type="ECO:0000256" key="1">
    <source>
        <dbReference type="ARBA" id="ARBA00023204"/>
    </source>
</evidence>
<keyword evidence="1" id="KW-0234">DNA repair</keyword>
<dbReference type="GO" id="GO:0005524">
    <property type="term" value="F:ATP binding"/>
    <property type="evidence" value="ECO:0007669"/>
    <property type="project" value="InterPro"/>
</dbReference>
<dbReference type="InterPro" id="IPR007860">
    <property type="entry name" value="DNA_mmatch_repair_MutS_con_dom"/>
</dbReference>
<dbReference type="GO" id="GO:0006298">
    <property type="term" value="P:mismatch repair"/>
    <property type="evidence" value="ECO:0007669"/>
    <property type="project" value="InterPro"/>
</dbReference>
<keyword evidence="1" id="KW-0227">DNA damage</keyword>
<organism evidence="5 6">
    <name type="scientific">Knipowitschia caucasica</name>
    <name type="common">Caucasian dwarf goby</name>
    <name type="synonym">Pomatoschistus caucasicus</name>
    <dbReference type="NCBI Taxonomy" id="637954"/>
    <lineage>
        <taxon>Eukaryota</taxon>
        <taxon>Metazoa</taxon>
        <taxon>Chordata</taxon>
        <taxon>Craniata</taxon>
        <taxon>Vertebrata</taxon>
        <taxon>Euteleostomi</taxon>
        <taxon>Actinopterygii</taxon>
        <taxon>Neopterygii</taxon>
        <taxon>Teleostei</taxon>
        <taxon>Neoteleostei</taxon>
        <taxon>Acanthomorphata</taxon>
        <taxon>Gobiaria</taxon>
        <taxon>Gobiiformes</taxon>
        <taxon>Gobioidei</taxon>
        <taxon>Gobiidae</taxon>
        <taxon>Gobiinae</taxon>
        <taxon>Knipowitschia</taxon>
    </lineage>
</organism>
<dbReference type="InterPro" id="IPR036678">
    <property type="entry name" value="MutS_con_dom_sf"/>
</dbReference>
<dbReference type="Gene3D" id="1.10.1420.10">
    <property type="match status" value="1"/>
</dbReference>
<evidence type="ECO:0000313" key="6">
    <source>
        <dbReference type="Proteomes" id="UP001497482"/>
    </source>
</evidence>
<dbReference type="AlphaFoldDB" id="A0AAV2MNU6"/>
<dbReference type="EMBL" id="OZ035831">
    <property type="protein sequence ID" value="CAL1614972.1"/>
    <property type="molecule type" value="Genomic_DNA"/>
</dbReference>
<dbReference type="SUPFAM" id="SSF55271">
    <property type="entry name" value="DNA repair protein MutS, domain I"/>
    <property type="match status" value="1"/>
</dbReference>
<feature type="domain" description="DNA mismatch repair protein MutS-like N-terminal" evidence="2">
    <location>
        <begin position="18"/>
        <end position="95"/>
    </location>
</feature>
<dbReference type="InterPro" id="IPR007695">
    <property type="entry name" value="DNA_mismatch_repair_MutS-lik_N"/>
</dbReference>
<dbReference type="PANTHER" id="PTHR11361:SF122">
    <property type="entry name" value="DNA MISMATCH REPAIR PROTEIN MSH3"/>
    <property type="match status" value="1"/>
</dbReference>
<sequence length="408" mass="44330">MWSSGKRSGSGLDTTSSSVAAKILSISCYSDHNFMTCCIPTHRLFVHVRRLVAHGHKVGVVKQTETSAIKASGANKNALFTRELTALYTKSTLVGEDVNPVCTFEDRPQGCEEGAMDPPHSCLLCISETWDKRKQLTVGLVAVQPSTGDVFLDCFSDSPSRSELEARVLKLNPVEILVSSELSELSLKLLHSITTASPHADDRARLETRDGALFDFSAALDTVTKFYAQSQGKDSQALSCVASLESPVVCCLGPLILYLQEFNLERVLRSQCNFQRLLSGSEILTLGAATLKNLEILRNQTDGMVRGSLLWVLDHTRTAFGRRLMRKWVSQPLTDPRCTNTTVCAPLLFDACGSGVVEGKKFRGCARGDLCNRKMACCGTDLCNGFAPTGPSIVLPLLASAIFTLCVL</sequence>
<protein>
    <recommendedName>
        <fullName evidence="7">DNA mismatch repair protein MutS core domain-containing protein</fullName>
    </recommendedName>
</protein>
<evidence type="ECO:0000259" key="3">
    <source>
        <dbReference type="Pfam" id="PF05188"/>
    </source>
</evidence>
<feature type="domain" description="DNA mismatch repair protein MutS core" evidence="4">
    <location>
        <begin position="289"/>
        <end position="336"/>
    </location>
</feature>
<accession>A0AAV2MNU6</accession>
<dbReference type="InterPro" id="IPR045076">
    <property type="entry name" value="MutS"/>
</dbReference>
<evidence type="ECO:0008006" key="7">
    <source>
        <dbReference type="Google" id="ProtNLM"/>
    </source>
</evidence>
<proteinExistence type="predicted"/>
<evidence type="ECO:0000259" key="2">
    <source>
        <dbReference type="Pfam" id="PF01624"/>
    </source>
</evidence>
<dbReference type="SUPFAM" id="SSF48334">
    <property type="entry name" value="DNA repair protein MutS, domain III"/>
    <property type="match status" value="1"/>
</dbReference>
<dbReference type="Pfam" id="PF05192">
    <property type="entry name" value="MutS_III"/>
    <property type="match status" value="1"/>
</dbReference>
<reference evidence="5 6" key="1">
    <citation type="submission" date="2024-04" db="EMBL/GenBank/DDBJ databases">
        <authorList>
            <person name="Waldvogel A.-M."/>
            <person name="Schoenle A."/>
        </authorList>
    </citation>
    <scope>NUCLEOTIDE SEQUENCE [LARGE SCALE GENOMIC DNA]</scope>
</reference>
<evidence type="ECO:0000313" key="5">
    <source>
        <dbReference type="EMBL" id="CAL1614972.1"/>
    </source>
</evidence>
<dbReference type="InterPro" id="IPR016151">
    <property type="entry name" value="DNA_mismatch_repair_MutS_N"/>
</dbReference>
<evidence type="ECO:0000259" key="4">
    <source>
        <dbReference type="Pfam" id="PF05192"/>
    </source>
</evidence>
<dbReference type="Gene3D" id="3.30.420.110">
    <property type="entry name" value="MutS, connector domain"/>
    <property type="match status" value="1"/>
</dbReference>
<feature type="domain" description="DNA mismatch repair protein MutS connector" evidence="3">
    <location>
        <begin position="123"/>
        <end position="266"/>
    </location>
</feature>
<dbReference type="GO" id="GO:0005634">
    <property type="term" value="C:nucleus"/>
    <property type="evidence" value="ECO:0007669"/>
    <property type="project" value="TreeGrafter"/>
</dbReference>
<dbReference type="Pfam" id="PF01624">
    <property type="entry name" value="MutS_I"/>
    <property type="match status" value="1"/>
</dbReference>
<gene>
    <name evidence="5" type="ORF">KC01_LOCUS40990</name>
</gene>
<dbReference type="PANTHER" id="PTHR11361">
    <property type="entry name" value="DNA MISMATCH REPAIR PROTEIN MUTS FAMILY MEMBER"/>
    <property type="match status" value="1"/>
</dbReference>
<dbReference type="GO" id="GO:0006312">
    <property type="term" value="P:mitotic recombination"/>
    <property type="evidence" value="ECO:0007669"/>
    <property type="project" value="TreeGrafter"/>
</dbReference>
<dbReference type="InterPro" id="IPR036187">
    <property type="entry name" value="DNA_mismatch_repair_MutS_sf"/>
</dbReference>
<dbReference type="InterPro" id="IPR007696">
    <property type="entry name" value="DNA_mismatch_repair_MutS_core"/>
</dbReference>
<dbReference type="GO" id="GO:0030983">
    <property type="term" value="F:mismatched DNA binding"/>
    <property type="evidence" value="ECO:0007669"/>
    <property type="project" value="InterPro"/>
</dbReference>
<dbReference type="Proteomes" id="UP001497482">
    <property type="component" value="Chromosome 9"/>
</dbReference>
<dbReference type="GO" id="GO:0016447">
    <property type="term" value="P:somatic recombination of immunoglobulin gene segments"/>
    <property type="evidence" value="ECO:0007669"/>
    <property type="project" value="TreeGrafter"/>
</dbReference>
<dbReference type="GO" id="GO:0140664">
    <property type="term" value="F:ATP-dependent DNA damage sensor activity"/>
    <property type="evidence" value="ECO:0007669"/>
    <property type="project" value="InterPro"/>
</dbReference>
<dbReference type="Gene3D" id="3.40.1170.10">
    <property type="entry name" value="DNA repair protein MutS, domain I"/>
    <property type="match status" value="1"/>
</dbReference>
<dbReference type="Pfam" id="PF05188">
    <property type="entry name" value="MutS_II"/>
    <property type="match status" value="1"/>
</dbReference>
<name>A0AAV2MNU6_KNICA</name>